<gene>
    <name evidence="8" type="ORF">Cyrtocomes_00458</name>
</gene>
<name>A0ABU5L7I9_9RICK</name>
<dbReference type="Proteomes" id="UP001293791">
    <property type="component" value="Unassembled WGS sequence"/>
</dbReference>
<evidence type="ECO:0000313" key="9">
    <source>
        <dbReference type="Proteomes" id="UP001293791"/>
    </source>
</evidence>
<evidence type="ECO:0000256" key="5">
    <source>
        <dbReference type="ARBA" id="ARBA00022525"/>
    </source>
</evidence>
<feature type="domain" description="Flagellar hook-associated protein FlgK helical" evidence="7">
    <location>
        <begin position="48"/>
        <end position="290"/>
    </location>
</feature>
<keyword evidence="5" id="KW-0964">Secreted</keyword>
<comment type="subcellular location">
    <subcellularLocation>
        <location evidence="1">Bacterial flagellum</location>
    </subcellularLocation>
    <subcellularLocation>
        <location evidence="2">Secreted</location>
    </subcellularLocation>
</comment>
<keyword evidence="8" id="KW-0969">Cilium</keyword>
<proteinExistence type="inferred from homology"/>
<keyword evidence="9" id="KW-1185">Reference proteome</keyword>
<accession>A0ABU5L7I9</accession>
<dbReference type="Pfam" id="PF22638">
    <property type="entry name" value="FlgK_D1"/>
    <property type="match status" value="1"/>
</dbReference>
<evidence type="ECO:0000313" key="8">
    <source>
        <dbReference type="EMBL" id="MDZ5762090.1"/>
    </source>
</evidence>
<dbReference type="EMBL" id="JARGYT010000019">
    <property type="protein sequence ID" value="MDZ5762090.1"/>
    <property type="molecule type" value="Genomic_DNA"/>
</dbReference>
<organism evidence="8 9">
    <name type="scientific">Candidatus Cyrtobacter comes</name>
    <dbReference type="NCBI Taxonomy" id="675776"/>
    <lineage>
        <taxon>Bacteria</taxon>
        <taxon>Pseudomonadati</taxon>
        <taxon>Pseudomonadota</taxon>
        <taxon>Alphaproteobacteria</taxon>
        <taxon>Rickettsiales</taxon>
        <taxon>Candidatus Midichloriaceae</taxon>
        <taxon>Candidatus Cyrtobacter</taxon>
    </lineage>
</organism>
<sequence length="721" mass="80103">MNTGIIYKGPNLPVDIDYDLEISEQVISERNHCIAKTHENSEREKVASSIQNIMGRIGDGGYAVDHFQNVMNSIQNITSNSKIQRIDAINSLKELVQFFGNANTGFNELDSDLDKKISDSIFHVNGILDNIREANNSLRGEKPGTKKSEIQAAILGQLATLSEYIDIEFSFDADGLIQLNGASTGMLLANGDTSSFLKYVTSDEDIMSTGFSKGAIVLSRKDSAGYEIFGGAQVVHLPDNSNSKMEAGSISGLIKAKNEDLYSHQRWINATFNSFLATINKLHNNFMPQNGVEILSGQRELTLQSVIPNSGILQIGIMPDESTSPMEAYMKNLEIDLASLKGKNGKDANVQSLIDAVSSLYNPSGHSLSIGQFLDVKMLINTPEITQGNKVKFGFELNLGDEFQDGTKFFIESFILKDGIGNEIFKDQNTKSYAASLSRTKQQEAIGLEYEASIPSGTLAFPLRAEVKMLSENSEATVIYEIGNDGSTLINGLLNKKLSIEEVVNKKGNVYDENLSQELFLSLKNRHGAEISDPLDNGFLEIASKDGLKFVMTHKVDDSHESLMNFFGLNDLFLSYSRDRSIFDSDSDISKLFQVHSSAVDHLSLGNVKGGLVDGKGEGYYVAGGSIDAIHRYTETIGLFRSKFVDFTLDVERHYNKYSNNTKFEDQKFQAIDKIHQDIHKNPLEEYLRKLHEITTLMQAMSHIIKQTQDLERNLIDEFRR</sequence>
<comment type="caution">
    <text evidence="8">The sequence shown here is derived from an EMBL/GenBank/DDBJ whole genome shotgun (WGS) entry which is preliminary data.</text>
</comment>
<dbReference type="InterPro" id="IPR053927">
    <property type="entry name" value="FlgK_helical"/>
</dbReference>
<keyword evidence="8" id="KW-0966">Cell projection</keyword>
<evidence type="ECO:0000256" key="3">
    <source>
        <dbReference type="ARBA" id="ARBA00009677"/>
    </source>
</evidence>
<evidence type="ECO:0000256" key="2">
    <source>
        <dbReference type="ARBA" id="ARBA00004613"/>
    </source>
</evidence>
<dbReference type="InterPro" id="IPR002371">
    <property type="entry name" value="FlgK"/>
</dbReference>
<dbReference type="RefSeq" id="WP_322497578.1">
    <property type="nucleotide sequence ID" value="NZ_JARGYT010000019.1"/>
</dbReference>
<reference evidence="8 9" key="1">
    <citation type="submission" date="2023-02" db="EMBL/GenBank/DDBJ databases">
        <title>Host association and intracellularity evolved multiple times independently in the Rickettsiales.</title>
        <authorList>
            <person name="Castelli M."/>
            <person name="Nardi T."/>
            <person name="Gammuto L."/>
            <person name="Bellinzona G."/>
            <person name="Sabaneyeva E."/>
            <person name="Potekhin A."/>
            <person name="Serra V."/>
            <person name="Petroni G."/>
            <person name="Sassera D."/>
        </authorList>
    </citation>
    <scope>NUCLEOTIDE SEQUENCE [LARGE SCALE GENOMIC DNA]</scope>
    <source>
        <strain evidence="8 9">BOD18</strain>
    </source>
</reference>
<comment type="similarity">
    <text evidence="3">Belongs to the flagella basal body rod proteins family.</text>
</comment>
<evidence type="ECO:0000256" key="1">
    <source>
        <dbReference type="ARBA" id="ARBA00004365"/>
    </source>
</evidence>
<keyword evidence="6" id="KW-0975">Bacterial flagellum</keyword>
<evidence type="ECO:0000256" key="4">
    <source>
        <dbReference type="ARBA" id="ARBA00016244"/>
    </source>
</evidence>
<dbReference type="PANTHER" id="PTHR30033:SF2">
    <property type="entry name" value="FLAGELLAR HOOK PROTEIN"/>
    <property type="match status" value="1"/>
</dbReference>
<evidence type="ECO:0000259" key="7">
    <source>
        <dbReference type="Pfam" id="PF22638"/>
    </source>
</evidence>
<dbReference type="PANTHER" id="PTHR30033">
    <property type="entry name" value="FLAGELLAR HOOK-ASSOCIATED PROTEIN 1"/>
    <property type="match status" value="1"/>
</dbReference>
<keyword evidence="8" id="KW-0282">Flagellum</keyword>
<protein>
    <recommendedName>
        <fullName evidence="4">Flagellar hook-associated protein 1</fullName>
    </recommendedName>
</protein>
<evidence type="ECO:0000256" key="6">
    <source>
        <dbReference type="ARBA" id="ARBA00023143"/>
    </source>
</evidence>